<name>A0AA39NT61_9AGAR</name>
<dbReference type="EMBL" id="JAUEPR010000056">
    <property type="protein sequence ID" value="KAK0471008.1"/>
    <property type="molecule type" value="Genomic_DNA"/>
</dbReference>
<evidence type="ECO:0000313" key="1">
    <source>
        <dbReference type="EMBL" id="KAK0471008.1"/>
    </source>
</evidence>
<dbReference type="AlphaFoldDB" id="A0AA39NT61"/>
<sequence>MGSNQSDCSEDSETYYYDASIPFFPSSTAAEQSQTYVDATHRGDTVSIRREKVIHYDNLRTVLHKHFPSLSKDAMIVQTKDFDICNGKYVDIPEELWRDIGRRIHHIKIVTRSTATQPRPGTDFGYQYSYDFYDVDEDSPQSPKQSYIIATMEVNSVFVPRGGVTNYKALVARLVHHFPALVEDDVIVQTSERHIDISPELWPDISKDIKNIKVISSPKVYDPGWTMTSTRQRSRPHP</sequence>
<comment type="caution">
    <text evidence="1">The sequence shown here is derived from an EMBL/GenBank/DDBJ whole genome shotgun (WGS) entry which is preliminary data.</text>
</comment>
<reference evidence="1" key="1">
    <citation type="submission" date="2023-06" db="EMBL/GenBank/DDBJ databases">
        <authorList>
            <consortium name="Lawrence Berkeley National Laboratory"/>
            <person name="Ahrendt S."/>
            <person name="Sahu N."/>
            <person name="Indic B."/>
            <person name="Wong-Bajracharya J."/>
            <person name="Merenyi Z."/>
            <person name="Ke H.-M."/>
            <person name="Monk M."/>
            <person name="Kocsube S."/>
            <person name="Drula E."/>
            <person name="Lipzen A."/>
            <person name="Balint B."/>
            <person name="Henrissat B."/>
            <person name="Andreopoulos B."/>
            <person name="Martin F.M."/>
            <person name="Harder C.B."/>
            <person name="Rigling D."/>
            <person name="Ford K.L."/>
            <person name="Foster G.D."/>
            <person name="Pangilinan J."/>
            <person name="Papanicolaou A."/>
            <person name="Barry K."/>
            <person name="LaButti K."/>
            <person name="Viragh M."/>
            <person name="Koriabine M."/>
            <person name="Yan M."/>
            <person name="Riley R."/>
            <person name="Champramary S."/>
            <person name="Plett K.L."/>
            <person name="Tsai I.J."/>
            <person name="Slot J."/>
            <person name="Sipos G."/>
            <person name="Plett J."/>
            <person name="Nagy L.G."/>
            <person name="Grigoriev I.V."/>
        </authorList>
    </citation>
    <scope>NUCLEOTIDE SEQUENCE</scope>
    <source>
        <strain evidence="1">ICMP 16352</strain>
    </source>
</reference>
<evidence type="ECO:0000313" key="2">
    <source>
        <dbReference type="Proteomes" id="UP001175227"/>
    </source>
</evidence>
<organism evidence="1 2">
    <name type="scientific">Armillaria novae-zelandiae</name>
    <dbReference type="NCBI Taxonomy" id="153914"/>
    <lineage>
        <taxon>Eukaryota</taxon>
        <taxon>Fungi</taxon>
        <taxon>Dikarya</taxon>
        <taxon>Basidiomycota</taxon>
        <taxon>Agaricomycotina</taxon>
        <taxon>Agaricomycetes</taxon>
        <taxon>Agaricomycetidae</taxon>
        <taxon>Agaricales</taxon>
        <taxon>Marasmiineae</taxon>
        <taxon>Physalacriaceae</taxon>
        <taxon>Armillaria</taxon>
    </lineage>
</organism>
<proteinExistence type="predicted"/>
<accession>A0AA39NT61</accession>
<dbReference type="Proteomes" id="UP001175227">
    <property type="component" value="Unassembled WGS sequence"/>
</dbReference>
<gene>
    <name evidence="1" type="ORF">IW261DRAFT_1514037</name>
</gene>
<protein>
    <submittedName>
        <fullName evidence="1">Uncharacterized protein</fullName>
    </submittedName>
</protein>
<keyword evidence="2" id="KW-1185">Reference proteome</keyword>